<name>A0A5N4A4I5_PHOPY</name>
<dbReference type="Pfam" id="PF12937">
    <property type="entry name" value="F-box-like"/>
    <property type="match status" value="1"/>
</dbReference>
<dbReference type="PANTHER" id="PTHR20872:SF1">
    <property type="entry name" value="F-BOX DOMAIN-CONTAINING PROTEIN"/>
    <property type="match status" value="1"/>
</dbReference>
<evidence type="ECO:0000259" key="1">
    <source>
        <dbReference type="PROSITE" id="PS50181"/>
    </source>
</evidence>
<organism evidence="2 3">
    <name type="scientific">Photinus pyralis</name>
    <name type="common">Common eastern firefly</name>
    <name type="synonym">Lampyris pyralis</name>
    <dbReference type="NCBI Taxonomy" id="7054"/>
    <lineage>
        <taxon>Eukaryota</taxon>
        <taxon>Metazoa</taxon>
        <taxon>Ecdysozoa</taxon>
        <taxon>Arthropoda</taxon>
        <taxon>Hexapoda</taxon>
        <taxon>Insecta</taxon>
        <taxon>Pterygota</taxon>
        <taxon>Neoptera</taxon>
        <taxon>Endopterygota</taxon>
        <taxon>Coleoptera</taxon>
        <taxon>Polyphaga</taxon>
        <taxon>Elateriformia</taxon>
        <taxon>Elateroidea</taxon>
        <taxon>Lampyridae</taxon>
        <taxon>Lampyrinae</taxon>
        <taxon>Photinus</taxon>
    </lineage>
</organism>
<dbReference type="InterPro" id="IPR036047">
    <property type="entry name" value="F-box-like_dom_sf"/>
</dbReference>
<protein>
    <recommendedName>
        <fullName evidence="1">F-box domain-containing protein</fullName>
    </recommendedName>
</protein>
<dbReference type="AlphaFoldDB" id="A0A5N4A4I5"/>
<dbReference type="PROSITE" id="PS50181">
    <property type="entry name" value="FBOX"/>
    <property type="match status" value="1"/>
</dbReference>
<gene>
    <name evidence="2" type="ORF">PPYR_14213</name>
</gene>
<dbReference type="Proteomes" id="UP000327044">
    <property type="component" value="Unassembled WGS sequence"/>
</dbReference>
<dbReference type="InParanoid" id="A0A5N4A4I5"/>
<reference evidence="2 3" key="1">
    <citation type="journal article" date="2018" name="Elife">
        <title>Firefly genomes illuminate parallel origins of bioluminescence in beetles.</title>
        <authorList>
            <person name="Fallon T.R."/>
            <person name="Lower S.E."/>
            <person name="Chang C.H."/>
            <person name="Bessho-Uehara M."/>
            <person name="Martin G.J."/>
            <person name="Bewick A.J."/>
            <person name="Behringer M."/>
            <person name="Debat H.J."/>
            <person name="Wong I."/>
            <person name="Day J.C."/>
            <person name="Suvorov A."/>
            <person name="Silva C.J."/>
            <person name="Stanger-Hall K.F."/>
            <person name="Hall D.W."/>
            <person name="Schmitz R.J."/>
            <person name="Nelson D.R."/>
            <person name="Lewis S.M."/>
            <person name="Shigenobu S."/>
            <person name="Bybee S.M."/>
            <person name="Larracuente A.M."/>
            <person name="Oba Y."/>
            <person name="Weng J.K."/>
        </authorList>
    </citation>
    <scope>NUCLEOTIDE SEQUENCE [LARGE SCALE GENOMIC DNA]</scope>
    <source>
        <strain evidence="2">1611_PpyrPB1</strain>
        <tissue evidence="2">Whole body</tissue>
    </source>
</reference>
<dbReference type="Gene3D" id="3.80.10.10">
    <property type="entry name" value="Ribonuclease Inhibitor"/>
    <property type="match status" value="1"/>
</dbReference>
<dbReference type="Gene3D" id="1.20.1280.50">
    <property type="match status" value="1"/>
</dbReference>
<proteinExistence type="predicted"/>
<keyword evidence="3" id="KW-1185">Reference proteome</keyword>
<dbReference type="SUPFAM" id="SSF81383">
    <property type="entry name" value="F-box domain"/>
    <property type="match status" value="1"/>
</dbReference>
<dbReference type="EMBL" id="VVIM01000010">
    <property type="protein sequence ID" value="KAB0792254.1"/>
    <property type="molecule type" value="Genomic_DNA"/>
</dbReference>
<feature type="domain" description="F-box" evidence="1">
    <location>
        <begin position="1"/>
        <end position="47"/>
    </location>
</feature>
<evidence type="ECO:0000313" key="3">
    <source>
        <dbReference type="Proteomes" id="UP000327044"/>
    </source>
</evidence>
<dbReference type="SUPFAM" id="SSF52047">
    <property type="entry name" value="RNI-like"/>
    <property type="match status" value="1"/>
</dbReference>
<dbReference type="InterPro" id="IPR032675">
    <property type="entry name" value="LRR_dom_sf"/>
</dbReference>
<evidence type="ECO:0000313" key="2">
    <source>
        <dbReference type="EMBL" id="KAB0792254.1"/>
    </source>
</evidence>
<comment type="caution">
    <text evidence="2">The sequence shown here is derived from an EMBL/GenBank/DDBJ whole genome shotgun (WGS) entry which is preliminary data.</text>
</comment>
<dbReference type="SMART" id="SM00256">
    <property type="entry name" value="FBOX"/>
    <property type="match status" value="1"/>
</dbReference>
<dbReference type="InterPro" id="IPR001810">
    <property type="entry name" value="F-box_dom"/>
</dbReference>
<accession>A0A5N4A4I5</accession>
<sequence length="423" mass="49122">MITINHLPLEIITEIVSYLPRKDRLACSQVSSLWNRAVDCRQLWKFMLVYLDSDLADPTTAIITKMYHKHLLTIELCWSSFPVPARGILHDFRQYCKKACEYLTLLLNLCVQLRSIKISTWSDVPCLKKVTYHLCKFLRSQLHLVEVSFFNVDFCVVESARLMACLRSFTDVSRLEIIHCDHPNPLPHWRSSFDSLKCLQVLKVDYALLNGGLMDSLLRQKVASLKCIEMIVGEMDDLRRCIPEESWRDLCEQCPMMRVGLHIKNRCSDLGELLCEAIPLTVFTLTCGKASDQTRGGHLQNILSSMIRIYHRTLEKVYVQLNNNTETVDETLTAIVTRCSRLKFFEFHGNVGSVETLRKICEIQAGMEEKSFKRFSIVAKNMNFYSHRLFQTLHRDFGRKFRDADIQFRTSGCSNKNLVYIYY</sequence>
<dbReference type="PANTHER" id="PTHR20872">
    <property type="match status" value="1"/>
</dbReference>